<accession>A0AAD4DTY6</accession>
<evidence type="ECO:0000313" key="3">
    <source>
        <dbReference type="EMBL" id="KAG1893104.1"/>
    </source>
</evidence>
<dbReference type="PROSITE" id="PS51468">
    <property type="entry name" value="VIT"/>
    <property type="match status" value="1"/>
</dbReference>
<dbReference type="PANTHER" id="PTHR45737:SF6">
    <property type="entry name" value="VON WILLEBRAND FACTOR A DOMAIN-CONTAINING PROTEIN 5A"/>
    <property type="match status" value="1"/>
</dbReference>
<dbReference type="Pfam" id="PF08487">
    <property type="entry name" value="VIT"/>
    <property type="match status" value="1"/>
</dbReference>
<gene>
    <name evidence="4" type="ORF">F5891DRAFT_1196541</name>
    <name evidence="2" type="ORF">F5891DRAFT_1196810</name>
    <name evidence="3" type="ORF">F5891DRAFT_1196825</name>
</gene>
<comment type="caution">
    <text evidence="3">The sequence shown here is derived from an EMBL/GenBank/DDBJ whole genome shotgun (WGS) entry which is preliminary data.</text>
</comment>
<dbReference type="RefSeq" id="XP_041218887.1">
    <property type="nucleotide sequence ID" value="XM_041368315.1"/>
</dbReference>
<evidence type="ECO:0000259" key="1">
    <source>
        <dbReference type="PROSITE" id="PS51468"/>
    </source>
</evidence>
<reference evidence="3" key="1">
    <citation type="journal article" date="2020" name="New Phytol.">
        <title>Comparative genomics reveals dynamic genome evolution in host specialist ectomycorrhizal fungi.</title>
        <authorList>
            <person name="Lofgren L.A."/>
            <person name="Nguyen N.H."/>
            <person name="Vilgalys R."/>
            <person name="Ruytinx J."/>
            <person name="Liao H.L."/>
            <person name="Branco S."/>
            <person name="Kuo A."/>
            <person name="LaButti K."/>
            <person name="Lipzen A."/>
            <person name="Andreopoulos W."/>
            <person name="Pangilinan J."/>
            <person name="Riley R."/>
            <person name="Hundley H."/>
            <person name="Na H."/>
            <person name="Barry K."/>
            <person name="Grigoriev I.V."/>
            <person name="Stajich J.E."/>
            <person name="Kennedy P.G."/>
        </authorList>
    </citation>
    <scope>NUCLEOTIDE SEQUENCE</scope>
    <source>
        <strain evidence="3">FC203</strain>
    </source>
</reference>
<dbReference type="AlphaFoldDB" id="A0AAD4DTY6"/>
<name>A0AAD4DTY6_9AGAM</name>
<keyword evidence="5" id="KW-1185">Reference proteome</keyword>
<organism evidence="3 5">
    <name type="scientific">Suillus fuscotomentosus</name>
    <dbReference type="NCBI Taxonomy" id="1912939"/>
    <lineage>
        <taxon>Eukaryota</taxon>
        <taxon>Fungi</taxon>
        <taxon>Dikarya</taxon>
        <taxon>Basidiomycota</taxon>
        <taxon>Agaricomycotina</taxon>
        <taxon>Agaricomycetes</taxon>
        <taxon>Agaricomycetidae</taxon>
        <taxon>Boletales</taxon>
        <taxon>Suillineae</taxon>
        <taxon>Suillaceae</taxon>
        <taxon>Suillus</taxon>
    </lineage>
</organism>
<dbReference type="GeneID" id="64662613"/>
<evidence type="ECO:0000313" key="4">
    <source>
        <dbReference type="EMBL" id="KAG1893311.1"/>
    </source>
</evidence>
<evidence type="ECO:0000313" key="2">
    <source>
        <dbReference type="EMBL" id="KAG1893089.1"/>
    </source>
</evidence>
<evidence type="ECO:0000313" key="5">
    <source>
        <dbReference type="Proteomes" id="UP001195769"/>
    </source>
</evidence>
<dbReference type="EMBL" id="JABBWK010000102">
    <property type="protein sequence ID" value="KAG1893311.1"/>
    <property type="molecule type" value="Genomic_DNA"/>
</dbReference>
<proteinExistence type="predicted"/>
<dbReference type="EMBL" id="JABBWK010000108">
    <property type="protein sequence ID" value="KAG1893104.1"/>
    <property type="molecule type" value="Genomic_DNA"/>
</dbReference>
<protein>
    <submittedName>
        <fullName evidence="3">Vault protein inter-alpha-trypsin domain-containing protein</fullName>
    </submittedName>
</protein>
<sequence>MSKHAGIIHHSPDQGILHLPLQEVDVRVWMVDISARVVLSQVFENVSDSPTSRAKYVFPLPASAAACAFELEHADGRVIVSVAKEKSEAAQASLSAIDAGRTAGLVEWVTHDIFTISIGSISARQKVTARLTVSALSLLNTFSEEQTLPMAIAERYGEIPAAMLDASTTNEDTFIKIAADVITSEKIQEICSPTHPTIARKHYKSRIGKKSERRMFVTWSSRTVLDKDFILTVHALGFDKPRCFAEVDPQGRDTIAMRADAIY</sequence>
<dbReference type="Proteomes" id="UP001195769">
    <property type="component" value="Unassembled WGS sequence"/>
</dbReference>
<dbReference type="EMBL" id="JABBWK010000108">
    <property type="protein sequence ID" value="KAG1893089.1"/>
    <property type="molecule type" value="Genomic_DNA"/>
</dbReference>
<feature type="domain" description="VIT" evidence="1">
    <location>
        <begin position="5"/>
        <end position="135"/>
    </location>
</feature>
<dbReference type="SMART" id="SM00609">
    <property type="entry name" value="VIT"/>
    <property type="match status" value="1"/>
</dbReference>
<dbReference type="PANTHER" id="PTHR45737">
    <property type="entry name" value="VON WILLEBRAND FACTOR A DOMAIN-CONTAINING PROTEIN 5A"/>
    <property type="match status" value="1"/>
</dbReference>
<dbReference type="InterPro" id="IPR013694">
    <property type="entry name" value="VIT"/>
</dbReference>